<dbReference type="PANTHER" id="PTHR21661:SF35">
    <property type="entry name" value="EPOXIDE HYDROLASE"/>
    <property type="match status" value="1"/>
</dbReference>
<dbReference type="HOGENOM" id="CLU_019414_0_1_11"/>
<dbReference type="SUPFAM" id="SSF53474">
    <property type="entry name" value="alpha/beta-Hydrolases"/>
    <property type="match status" value="2"/>
</dbReference>
<dbReference type="RefSeq" id="WP_012923537.1">
    <property type="nucleotide sequence ID" value="NC_013729.1"/>
</dbReference>
<name>D2PST1_KRIFD</name>
<protein>
    <submittedName>
        <fullName evidence="6">Microsomal epoxide hydrolase</fullName>
        <ecNumber evidence="6">3.3.2.9</ecNumber>
    </submittedName>
</protein>
<evidence type="ECO:0000256" key="4">
    <source>
        <dbReference type="PIRSR" id="PIRSR001112-1"/>
    </source>
</evidence>
<feature type="active site" description="Proton donor" evidence="4">
    <location>
        <position position="313"/>
    </location>
</feature>
<dbReference type="InterPro" id="IPR010497">
    <property type="entry name" value="Epoxide_hydro_N"/>
</dbReference>
<comment type="similarity">
    <text evidence="1">Belongs to the peptidase S33 family.</text>
</comment>
<dbReference type="GO" id="GO:0097176">
    <property type="term" value="P:epoxide metabolic process"/>
    <property type="evidence" value="ECO:0007669"/>
    <property type="project" value="TreeGrafter"/>
</dbReference>
<sequence>MTNSSEIQAFRIDIPQPELDDLRARLRNTRWPAAPRVDDWSRGVPTGYLRDLAAYWADEYDWRAEEARLNEIPQYVTEIDGQRIHFLHQESPEPDAVPLVLTHGWPGSPVEFAQVVSRLSNPRAYGGDPADAFHVVVPSLPGYGFSNPIGPAGFNLFAVAGMWAELMSRLGYERFAAHGGDAGAGVTGMLPFVAPGRVIGMHLAAVSASEPFAGPIDTEPLTGTDRIRAEKFNQILEDGLGYLTLQSTRPQTLAYSLNDSPVGQLAWIVEKFAEWTDPAATLPEDAVDKNQLLTNVSLYWFTGSGASSAHAVYDGMAAWRAFAAQQATTSQDGTGSGDGGWGDADADAGSGWGGELAAPPTGVAVFGAETAIRSLIDPAGKIEHWTEYERGGHFAAMEVPDLLTDDLRTFFRPLR</sequence>
<dbReference type="eggNOG" id="COG0596">
    <property type="taxonomic scope" value="Bacteria"/>
</dbReference>
<reference evidence="6 7" key="2">
    <citation type="journal article" date="2010" name="Stand. Genomic Sci.">
        <title>Complete genome sequence of Kribbella flavida type strain (IFO 14399).</title>
        <authorList>
            <person name="Pukall R."/>
            <person name="Lapidus A."/>
            <person name="Glavina Del Rio T."/>
            <person name="Copeland A."/>
            <person name="Tice H."/>
            <person name="Cheng J.-F."/>
            <person name="Lucas S."/>
            <person name="Chen F."/>
            <person name="Nolan M."/>
            <person name="LaButti K."/>
            <person name="Pati A."/>
            <person name="Ivanova N."/>
            <person name="Mavrommatis K."/>
            <person name="Mikhailova N."/>
            <person name="Pitluck S."/>
            <person name="Bruce D."/>
            <person name="Goodwin L."/>
            <person name="Land M."/>
            <person name="Hauser L."/>
            <person name="Chang Y.-J."/>
            <person name="Jeffries C.D."/>
            <person name="Chen A."/>
            <person name="Palaniappan K."/>
            <person name="Chain P."/>
            <person name="Rohde M."/>
            <person name="Goeker M."/>
            <person name="Bristow J."/>
            <person name="Eisen J.A."/>
            <person name="Markowitz V."/>
            <person name="Hugenholtz P."/>
            <person name="Kyrpides N.C."/>
            <person name="Klenk H.-P."/>
            <person name="Brettin T."/>
        </authorList>
    </citation>
    <scope>NUCLEOTIDE SEQUENCE [LARGE SCALE GENOMIC DNA]</scope>
    <source>
        <strain evidence="7">DSM 17836 / JCM 10339 / NBRC 14399</strain>
    </source>
</reference>
<feature type="active site" description="Proton acceptor" evidence="4">
    <location>
        <position position="393"/>
    </location>
</feature>
<evidence type="ECO:0000256" key="3">
    <source>
        <dbReference type="ARBA" id="ARBA00022801"/>
    </source>
</evidence>
<proteinExistence type="inferred from homology"/>
<feature type="domain" description="Epoxide hydrolase N-terminal" evidence="5">
    <location>
        <begin position="7"/>
        <end position="112"/>
    </location>
</feature>
<gene>
    <name evidence="6" type="ordered locus">Kfla_5980</name>
</gene>
<evidence type="ECO:0000256" key="1">
    <source>
        <dbReference type="ARBA" id="ARBA00010088"/>
    </source>
</evidence>
<keyword evidence="2" id="KW-0058">Aromatic hydrocarbons catabolism</keyword>
<dbReference type="PANTHER" id="PTHR21661">
    <property type="entry name" value="EPOXIDE HYDROLASE 1-RELATED"/>
    <property type="match status" value="1"/>
</dbReference>
<keyword evidence="3 6" id="KW-0378">Hydrolase</keyword>
<dbReference type="InterPro" id="IPR000639">
    <property type="entry name" value="Epox_hydrolase-like"/>
</dbReference>
<dbReference type="PIRSF" id="PIRSF001112">
    <property type="entry name" value="Epoxide_hydrolase"/>
    <property type="match status" value="1"/>
</dbReference>
<dbReference type="AlphaFoldDB" id="D2PST1"/>
<evidence type="ECO:0000256" key="2">
    <source>
        <dbReference type="ARBA" id="ARBA00022797"/>
    </source>
</evidence>
<feature type="active site" description="Nucleophile" evidence="4">
    <location>
        <position position="181"/>
    </location>
</feature>
<evidence type="ECO:0000259" key="5">
    <source>
        <dbReference type="Pfam" id="PF06441"/>
    </source>
</evidence>
<dbReference type="GO" id="GO:0033961">
    <property type="term" value="F:cis-stilbene-oxide hydrolase activity"/>
    <property type="evidence" value="ECO:0007669"/>
    <property type="project" value="UniProtKB-EC"/>
</dbReference>
<dbReference type="KEGG" id="kfl:Kfla_5980"/>
<evidence type="ECO:0000313" key="7">
    <source>
        <dbReference type="Proteomes" id="UP000007967"/>
    </source>
</evidence>
<evidence type="ECO:0000313" key="6">
    <source>
        <dbReference type="EMBL" id="ADB34983.1"/>
    </source>
</evidence>
<dbReference type="EC" id="3.3.2.9" evidence="6"/>
<dbReference type="Proteomes" id="UP000007967">
    <property type="component" value="Chromosome"/>
</dbReference>
<dbReference type="STRING" id="479435.Kfla_5980"/>
<accession>D2PST1</accession>
<organism evidence="6 7">
    <name type="scientific">Kribbella flavida (strain DSM 17836 / JCM 10339 / NBRC 14399)</name>
    <dbReference type="NCBI Taxonomy" id="479435"/>
    <lineage>
        <taxon>Bacteria</taxon>
        <taxon>Bacillati</taxon>
        <taxon>Actinomycetota</taxon>
        <taxon>Actinomycetes</taxon>
        <taxon>Propionibacteriales</taxon>
        <taxon>Kribbellaceae</taxon>
        <taxon>Kribbella</taxon>
    </lineage>
</organism>
<dbReference type="Gene3D" id="3.40.50.1820">
    <property type="entry name" value="alpha/beta hydrolase"/>
    <property type="match status" value="1"/>
</dbReference>
<dbReference type="InterPro" id="IPR016292">
    <property type="entry name" value="Epoxide_hydrolase"/>
</dbReference>
<dbReference type="InterPro" id="IPR029058">
    <property type="entry name" value="AB_hydrolase_fold"/>
</dbReference>
<dbReference type="OrthoDB" id="4654311at2"/>
<dbReference type="PRINTS" id="PR00412">
    <property type="entry name" value="EPOXHYDRLASE"/>
</dbReference>
<dbReference type="EMBL" id="CP001736">
    <property type="protein sequence ID" value="ADB34983.1"/>
    <property type="molecule type" value="Genomic_DNA"/>
</dbReference>
<dbReference type="Pfam" id="PF06441">
    <property type="entry name" value="EHN"/>
    <property type="match status" value="1"/>
</dbReference>
<keyword evidence="7" id="KW-1185">Reference proteome</keyword>
<reference evidence="7" key="1">
    <citation type="submission" date="2009-09" db="EMBL/GenBank/DDBJ databases">
        <title>The complete genome of Kribbella flavida DSM 17836.</title>
        <authorList>
            <consortium name="US DOE Joint Genome Institute (JGI-PGF)"/>
            <person name="Lucas S."/>
            <person name="Copeland A."/>
            <person name="Lapidus A."/>
            <person name="Glavina del Rio T."/>
            <person name="Dalin E."/>
            <person name="Tice H."/>
            <person name="Bruce D."/>
            <person name="Goodwin L."/>
            <person name="Pitluck S."/>
            <person name="Kyrpides N."/>
            <person name="Mavromatis K."/>
            <person name="Ivanova N."/>
            <person name="Saunders E."/>
            <person name="Brettin T."/>
            <person name="Detter J.C."/>
            <person name="Han C."/>
            <person name="Larimer F."/>
            <person name="Land M."/>
            <person name="Hauser L."/>
            <person name="Markowitz V."/>
            <person name="Cheng J.-F."/>
            <person name="Hugenholtz P."/>
            <person name="Woyke T."/>
            <person name="Wu D."/>
            <person name="Pukall R."/>
            <person name="Klenk H.-P."/>
            <person name="Eisen J.A."/>
        </authorList>
    </citation>
    <scope>NUCLEOTIDE SEQUENCE [LARGE SCALE GENOMIC DNA]</scope>
    <source>
        <strain evidence="7">DSM 17836 / JCM 10339 / NBRC 14399</strain>
    </source>
</reference>